<dbReference type="InterPro" id="IPR057678">
    <property type="entry name" value="DUF7918"/>
</dbReference>
<gene>
    <name evidence="3" type="ORF">NP233_g3888</name>
</gene>
<accession>A0AAD5VX57</accession>
<dbReference type="PANTHER" id="PTHR36223">
    <property type="entry name" value="BETA-LACTAMASE-TYPE TRANSPEPTIDASE FOLD DOMAIN CONTAINING PROTEIN"/>
    <property type="match status" value="1"/>
</dbReference>
<feature type="region of interest" description="Disordered" evidence="1">
    <location>
        <begin position="225"/>
        <end position="266"/>
    </location>
</feature>
<dbReference type="Pfam" id="PF25534">
    <property type="entry name" value="DUF7918"/>
    <property type="match status" value="1"/>
</dbReference>
<dbReference type="Proteomes" id="UP001213000">
    <property type="component" value="Unassembled WGS sequence"/>
</dbReference>
<sequence length="326" mass="36571">MPTYNGISVTIQVDGRLIPEYQIDINEGTKEITCWIPSYAGKEFDIRINNLTNSVQSRVYVSLDGQQTNIRSLGPGERQVVDKCRPSPTTYRTFVFSSGQPVGKPPSYSFPDNNKQTSSLDDDELSPDALNVAGLGTVQVSVFEGKIILDPHPTPSRDYRNIRIPEKRMIPERGKKGVEQVVGLGPIRSRPMEKPVMRRHSFRKEGLRAKPEFSVAFLQAQGIVPPDQLRQENPPKTSRNRKHTGVDLSPMNRPARAPKTSTNQQTPHEVIRLDISDEEDVEKLWALRARIDQALAKKDPSVARIKKEVKAESKPAFLKGEVIDLT</sequence>
<comment type="caution">
    <text evidence="3">The sequence shown here is derived from an EMBL/GenBank/DDBJ whole genome shotgun (WGS) entry which is preliminary data.</text>
</comment>
<feature type="region of interest" description="Disordered" evidence="1">
    <location>
        <begin position="92"/>
        <end position="126"/>
    </location>
</feature>
<dbReference type="PANTHER" id="PTHR36223:SF1">
    <property type="entry name" value="TRANSCRIPTION ELONGATION FACTOR EAF N-TERMINAL DOMAIN-CONTAINING PROTEIN"/>
    <property type="match status" value="1"/>
</dbReference>
<dbReference type="EMBL" id="JANIEX010000196">
    <property type="protein sequence ID" value="KAJ3571222.1"/>
    <property type="molecule type" value="Genomic_DNA"/>
</dbReference>
<name>A0AAD5VX57_9AGAR</name>
<reference evidence="3" key="1">
    <citation type="submission" date="2022-07" db="EMBL/GenBank/DDBJ databases">
        <title>Genome Sequence of Leucocoprinus birnbaumii.</title>
        <authorList>
            <person name="Buettner E."/>
        </authorList>
    </citation>
    <scope>NUCLEOTIDE SEQUENCE</scope>
    <source>
        <strain evidence="3">VT141</strain>
    </source>
</reference>
<evidence type="ECO:0000256" key="1">
    <source>
        <dbReference type="SAM" id="MobiDB-lite"/>
    </source>
</evidence>
<feature type="compositionally biased region" description="Polar residues" evidence="1">
    <location>
        <begin position="110"/>
        <end position="119"/>
    </location>
</feature>
<feature type="domain" description="DUF7918" evidence="2">
    <location>
        <begin position="6"/>
        <end position="178"/>
    </location>
</feature>
<dbReference type="AlphaFoldDB" id="A0AAD5VX57"/>
<proteinExistence type="predicted"/>
<evidence type="ECO:0000313" key="4">
    <source>
        <dbReference type="Proteomes" id="UP001213000"/>
    </source>
</evidence>
<evidence type="ECO:0000313" key="3">
    <source>
        <dbReference type="EMBL" id="KAJ3571222.1"/>
    </source>
</evidence>
<organism evidence="3 4">
    <name type="scientific">Leucocoprinus birnbaumii</name>
    <dbReference type="NCBI Taxonomy" id="56174"/>
    <lineage>
        <taxon>Eukaryota</taxon>
        <taxon>Fungi</taxon>
        <taxon>Dikarya</taxon>
        <taxon>Basidiomycota</taxon>
        <taxon>Agaricomycotina</taxon>
        <taxon>Agaricomycetes</taxon>
        <taxon>Agaricomycetidae</taxon>
        <taxon>Agaricales</taxon>
        <taxon>Agaricineae</taxon>
        <taxon>Agaricaceae</taxon>
        <taxon>Leucocoprinus</taxon>
    </lineage>
</organism>
<protein>
    <recommendedName>
        <fullName evidence="2">DUF7918 domain-containing protein</fullName>
    </recommendedName>
</protein>
<evidence type="ECO:0000259" key="2">
    <source>
        <dbReference type="Pfam" id="PF25534"/>
    </source>
</evidence>
<keyword evidence="4" id="KW-1185">Reference proteome</keyword>